<dbReference type="RefSeq" id="XP_007723610.1">
    <property type="nucleotide sequence ID" value="XM_007725420.1"/>
</dbReference>
<protein>
    <recommendedName>
        <fullName evidence="4">Wax synthase domain-containing protein</fullName>
    </recommendedName>
</protein>
<dbReference type="eggNOG" id="ENOG502SI5I">
    <property type="taxonomic scope" value="Eukaryota"/>
</dbReference>
<keyword evidence="1" id="KW-0812">Transmembrane</keyword>
<dbReference type="AlphaFoldDB" id="W9YQA3"/>
<keyword evidence="3" id="KW-1185">Reference proteome</keyword>
<evidence type="ECO:0000256" key="1">
    <source>
        <dbReference type="SAM" id="Phobius"/>
    </source>
</evidence>
<comment type="caution">
    <text evidence="2">The sequence shown here is derived from an EMBL/GenBank/DDBJ whole genome shotgun (WGS) entry which is preliminary data.</text>
</comment>
<proteinExistence type="predicted"/>
<evidence type="ECO:0000313" key="3">
    <source>
        <dbReference type="Proteomes" id="UP000019484"/>
    </source>
</evidence>
<reference evidence="2 3" key="1">
    <citation type="submission" date="2013-03" db="EMBL/GenBank/DDBJ databases">
        <title>The Genome Sequence of Capronia coronata CBS 617.96.</title>
        <authorList>
            <consortium name="The Broad Institute Genomics Platform"/>
            <person name="Cuomo C."/>
            <person name="de Hoog S."/>
            <person name="Gorbushina A."/>
            <person name="Walker B."/>
            <person name="Young S.K."/>
            <person name="Zeng Q."/>
            <person name="Gargeya S."/>
            <person name="Fitzgerald M."/>
            <person name="Haas B."/>
            <person name="Abouelleil A."/>
            <person name="Allen A.W."/>
            <person name="Alvarado L."/>
            <person name="Arachchi H.M."/>
            <person name="Berlin A.M."/>
            <person name="Chapman S.B."/>
            <person name="Gainer-Dewar J."/>
            <person name="Goldberg J."/>
            <person name="Griggs A."/>
            <person name="Gujja S."/>
            <person name="Hansen M."/>
            <person name="Howarth C."/>
            <person name="Imamovic A."/>
            <person name="Ireland A."/>
            <person name="Larimer J."/>
            <person name="McCowan C."/>
            <person name="Murphy C."/>
            <person name="Pearson M."/>
            <person name="Poon T.W."/>
            <person name="Priest M."/>
            <person name="Roberts A."/>
            <person name="Saif S."/>
            <person name="Shea T."/>
            <person name="Sisk P."/>
            <person name="Sykes S."/>
            <person name="Wortman J."/>
            <person name="Nusbaum C."/>
            <person name="Birren B."/>
        </authorList>
    </citation>
    <scope>NUCLEOTIDE SEQUENCE [LARGE SCALE GENOMIC DNA]</scope>
    <source>
        <strain evidence="2 3">CBS 617.96</strain>
    </source>
</reference>
<dbReference type="GeneID" id="19159409"/>
<dbReference type="EMBL" id="AMWN01000003">
    <property type="protein sequence ID" value="EXJ91416.1"/>
    <property type="molecule type" value="Genomic_DNA"/>
</dbReference>
<keyword evidence="1" id="KW-0472">Membrane</keyword>
<keyword evidence="1" id="KW-1133">Transmembrane helix</keyword>
<gene>
    <name evidence="2" type="ORF">A1O1_04528</name>
</gene>
<name>W9YQA3_9EURO</name>
<feature type="transmembrane region" description="Helical" evidence="1">
    <location>
        <begin position="44"/>
        <end position="63"/>
    </location>
</feature>
<dbReference type="Proteomes" id="UP000019484">
    <property type="component" value="Unassembled WGS sequence"/>
</dbReference>
<dbReference type="OrthoDB" id="1077582at2759"/>
<dbReference type="HOGENOM" id="CLU_032731_0_0_1"/>
<dbReference type="STRING" id="1182541.W9YQA3"/>
<evidence type="ECO:0008006" key="4">
    <source>
        <dbReference type="Google" id="ProtNLM"/>
    </source>
</evidence>
<evidence type="ECO:0000313" key="2">
    <source>
        <dbReference type="EMBL" id="EXJ91416.1"/>
    </source>
</evidence>
<feature type="transmembrane region" description="Helical" evidence="1">
    <location>
        <begin position="223"/>
        <end position="246"/>
    </location>
</feature>
<sequence>MAENAVTGIDMESSLNPFLHPWTILAAQIILTGLTVGFTKPSSFIRPAMLLPILCITVAYISTARRRVDNIFQVSWGGSQAVLATYQYIDVAIVSRWDFEYSGPKASNRAKDQRSPFSADTLWNRLKFGLYAASSFRNCATVFETRGIKPFDRKDPSFVPSKERFIVSTTVHLIACYLALDILTSLGDPERQAVLFSEERIPLLSRLNEVTSQELVDRLVCSFVFWLVNYLVLSTSVTAISLVMVLTGMTSVEWWKPMFNIDNGFPYTIRRFWR</sequence>
<accession>W9YQA3</accession>
<organism evidence="2 3">
    <name type="scientific">Capronia coronata CBS 617.96</name>
    <dbReference type="NCBI Taxonomy" id="1182541"/>
    <lineage>
        <taxon>Eukaryota</taxon>
        <taxon>Fungi</taxon>
        <taxon>Dikarya</taxon>
        <taxon>Ascomycota</taxon>
        <taxon>Pezizomycotina</taxon>
        <taxon>Eurotiomycetes</taxon>
        <taxon>Chaetothyriomycetidae</taxon>
        <taxon>Chaetothyriales</taxon>
        <taxon>Herpotrichiellaceae</taxon>
        <taxon>Capronia</taxon>
    </lineage>
</organism>
<feature type="transmembrane region" description="Helical" evidence="1">
    <location>
        <begin position="18"/>
        <end position="38"/>
    </location>
</feature>